<name>A0ABU0AL34_9BACI</name>
<evidence type="ECO:0000259" key="1">
    <source>
        <dbReference type="PROSITE" id="PS51186"/>
    </source>
</evidence>
<dbReference type="EMBL" id="JAUSUB010000019">
    <property type="protein sequence ID" value="MDQ0271981.1"/>
    <property type="molecule type" value="Genomic_DNA"/>
</dbReference>
<dbReference type="InterPro" id="IPR000182">
    <property type="entry name" value="GNAT_dom"/>
</dbReference>
<dbReference type="SUPFAM" id="SSF55729">
    <property type="entry name" value="Acyl-CoA N-acyltransferases (Nat)"/>
    <property type="match status" value="1"/>
</dbReference>
<dbReference type="Proteomes" id="UP001238088">
    <property type="component" value="Unassembled WGS sequence"/>
</dbReference>
<organism evidence="2 3">
    <name type="scientific">Cytobacillus purgationiresistens</name>
    <dbReference type="NCBI Taxonomy" id="863449"/>
    <lineage>
        <taxon>Bacteria</taxon>
        <taxon>Bacillati</taxon>
        <taxon>Bacillota</taxon>
        <taxon>Bacilli</taxon>
        <taxon>Bacillales</taxon>
        <taxon>Bacillaceae</taxon>
        <taxon>Cytobacillus</taxon>
    </lineage>
</organism>
<dbReference type="CDD" id="cd04301">
    <property type="entry name" value="NAT_SF"/>
    <property type="match status" value="1"/>
</dbReference>
<gene>
    <name evidence="2" type="ORF">J2S17_003873</name>
</gene>
<dbReference type="PROSITE" id="PS51186">
    <property type="entry name" value="GNAT"/>
    <property type="match status" value="1"/>
</dbReference>
<feature type="domain" description="N-acetyltransferase" evidence="1">
    <location>
        <begin position="131"/>
        <end position="282"/>
    </location>
</feature>
<dbReference type="InterPro" id="IPR022525">
    <property type="entry name" value="GNAT_AblB"/>
</dbReference>
<dbReference type="Gene3D" id="3.40.630.30">
    <property type="match status" value="1"/>
</dbReference>
<protein>
    <submittedName>
        <fullName evidence="2">Beta-lysine N-acetyltransferase</fullName>
    </submittedName>
</protein>
<keyword evidence="3" id="KW-1185">Reference proteome</keyword>
<dbReference type="InterPro" id="IPR016181">
    <property type="entry name" value="Acyl_CoA_acyltransferase"/>
</dbReference>
<evidence type="ECO:0000313" key="3">
    <source>
        <dbReference type="Proteomes" id="UP001238088"/>
    </source>
</evidence>
<evidence type="ECO:0000313" key="2">
    <source>
        <dbReference type="EMBL" id="MDQ0271981.1"/>
    </source>
</evidence>
<proteinExistence type="predicted"/>
<accession>A0ABU0AL34</accession>
<dbReference type="RefSeq" id="WP_307477300.1">
    <property type="nucleotide sequence ID" value="NZ_JAUSUB010000019.1"/>
</dbReference>
<sequence length="284" mass="33574">MNETAEMNVIQERNYSMQMYIDNYNKRLRIDDMTGNIGLVMEMAEKHAKKNGAEKLIIKARKEDYHHLLEKGFLCEAKIDRYFLGSDLYFFCKYYQGERRNSNHWLKEDDLMESVLKLDRNNEVDHIPPEYRLEKIQETDVEKLAALYKKVFQVYPTPLHDPNYIKQTMEEGTIYYGFMYEGECVSAASAEVNSFYKNAELTDCATLIEHRKHGLMKVLLQRLEDELKDHGIYCAYSIARALSFGMNRVLHQLGYDYRGRLLNNCYIFDKLEDMNVWVKNLVNS</sequence>
<dbReference type="NCBIfam" id="TIGR03827">
    <property type="entry name" value="GNAT_ablB"/>
    <property type="match status" value="1"/>
</dbReference>
<comment type="caution">
    <text evidence="2">The sequence shown here is derived from an EMBL/GenBank/DDBJ whole genome shotgun (WGS) entry which is preliminary data.</text>
</comment>
<dbReference type="Pfam" id="PF13527">
    <property type="entry name" value="Acetyltransf_9"/>
    <property type="match status" value="1"/>
</dbReference>
<reference evidence="2 3" key="1">
    <citation type="submission" date="2023-07" db="EMBL/GenBank/DDBJ databases">
        <title>Genomic Encyclopedia of Type Strains, Phase IV (KMG-IV): sequencing the most valuable type-strain genomes for metagenomic binning, comparative biology and taxonomic classification.</title>
        <authorList>
            <person name="Goeker M."/>
        </authorList>
    </citation>
    <scope>NUCLEOTIDE SEQUENCE [LARGE SCALE GENOMIC DNA]</scope>
    <source>
        <strain evidence="2 3">DSM 23494</strain>
    </source>
</reference>